<dbReference type="AlphaFoldDB" id="A0A9X3TYD0"/>
<proteinExistence type="predicted"/>
<accession>A0A9X3TYD0</accession>
<dbReference type="Gene3D" id="3.40.630.30">
    <property type="match status" value="1"/>
</dbReference>
<dbReference type="InterPro" id="IPR039968">
    <property type="entry name" value="BcerS-like"/>
</dbReference>
<evidence type="ECO:0000313" key="2">
    <source>
        <dbReference type="Proteomes" id="UP001141619"/>
    </source>
</evidence>
<dbReference type="RefSeq" id="WP_274943342.1">
    <property type="nucleotide sequence ID" value="NZ_JANWOI010000002.1"/>
</dbReference>
<keyword evidence="2" id="KW-1185">Reference proteome</keyword>
<evidence type="ECO:0000313" key="1">
    <source>
        <dbReference type="EMBL" id="MDA5193642.1"/>
    </source>
</evidence>
<evidence type="ECO:0008006" key="3">
    <source>
        <dbReference type="Google" id="ProtNLM"/>
    </source>
</evidence>
<dbReference type="PANTHER" id="PTHR41368">
    <property type="entry name" value="PROTEIN YGHO"/>
    <property type="match status" value="1"/>
</dbReference>
<sequence>METLRIEPVKTGRQLNEFIHLSRALYAGDPSWVPPLAYELKERLHPNKNPYFQHAELQAFIAYRGRKAIGRITAQVDHLVPEHHGEQIGHFGFFDVADDDEAARALLSTAENWLRSFGKTRVLGPYNPTLNEEPGVLVDGFSKPPMMLMGHSLPYTARQLEQAGYEKAKDLYAYYVDIRSDVIPESIKKLTNRYVKDGRLEFRSVQMSRYQQDLDIILEIFNDAWSGNWGYLPMTEAELKHTADGMKVLVREELTYIAYFEGKPVGMMVTLPNLNEILKTIDGKLFPFGWLRLLKWLKIDYPISLRVPLMGVMQDIQNSPLGAAVSFGLIEKIRCNAAARGSHYAELSWILEDNLRMRGILDKIHSVPYKTYRVYGKELG</sequence>
<dbReference type="PANTHER" id="PTHR41368:SF1">
    <property type="entry name" value="PROTEIN YGHO"/>
    <property type="match status" value="1"/>
</dbReference>
<dbReference type="InterPro" id="IPR016181">
    <property type="entry name" value="Acyl_CoA_acyltransferase"/>
</dbReference>
<dbReference type="Proteomes" id="UP001141619">
    <property type="component" value="Unassembled WGS sequence"/>
</dbReference>
<protein>
    <recommendedName>
        <fullName evidence="3">N-acetyltransferase</fullName>
    </recommendedName>
</protein>
<dbReference type="SUPFAM" id="SSF55729">
    <property type="entry name" value="Acyl-CoA N-acyltransferases (Nat)"/>
    <property type="match status" value="1"/>
</dbReference>
<gene>
    <name evidence="1" type="ORF">NYP16_06695</name>
</gene>
<organism evidence="1 2">
    <name type="scientific">Govanella unica</name>
    <dbReference type="NCBI Taxonomy" id="2975056"/>
    <lineage>
        <taxon>Bacteria</taxon>
        <taxon>Pseudomonadati</taxon>
        <taxon>Pseudomonadota</taxon>
        <taxon>Alphaproteobacteria</taxon>
        <taxon>Emcibacterales</taxon>
        <taxon>Govanellaceae</taxon>
        <taxon>Govanella</taxon>
    </lineage>
</organism>
<name>A0A9X3TYD0_9PROT</name>
<reference evidence="1" key="1">
    <citation type="submission" date="2022-08" db="EMBL/GenBank/DDBJ databases">
        <authorList>
            <person name="Vandamme P."/>
            <person name="Hettiarachchi A."/>
            <person name="Peeters C."/>
            <person name="Cnockaert M."/>
            <person name="Carlier A."/>
        </authorList>
    </citation>
    <scope>NUCLEOTIDE SEQUENCE</scope>
    <source>
        <strain evidence="1">LMG 31809</strain>
    </source>
</reference>
<reference evidence="1" key="2">
    <citation type="journal article" date="2023" name="Syst. Appl. Microbiol.">
        <title>Govania unica gen. nov., sp. nov., a rare biosphere bacterium that represents a novel family in the class Alphaproteobacteria.</title>
        <authorList>
            <person name="Vandamme P."/>
            <person name="Peeters C."/>
            <person name="Hettiarachchi A."/>
            <person name="Cnockaert M."/>
            <person name="Carlier A."/>
        </authorList>
    </citation>
    <scope>NUCLEOTIDE SEQUENCE</scope>
    <source>
        <strain evidence="1">LMG 31809</strain>
    </source>
</reference>
<dbReference type="EMBL" id="JANWOI010000002">
    <property type="protein sequence ID" value="MDA5193642.1"/>
    <property type="molecule type" value="Genomic_DNA"/>
</dbReference>
<comment type="caution">
    <text evidence="1">The sequence shown here is derived from an EMBL/GenBank/DDBJ whole genome shotgun (WGS) entry which is preliminary data.</text>
</comment>